<sequence>MLPTPSTSHVEFDRIYEPAEDSYLLLDTLSSESEKAFLQQRFSRGTSDVVAHDPPSPFVVEIGTGSGVVLSFVDAHAETIFGRADILSAGVDVNRYACAAAGRTVSVAEQEQVAKGESHGFHLGIVAGDLVGALRPAMVDVLIFNPPYVPTPDLPALPTLSEEVAAPSFEEDSYLLSLSYAGGADGMETTDRLLDALPEVLSRERGCAYILLCAQNKPENVKQRIRNWGKEWKAETVGSSGKKGGWEKLQIIRIWRVESLSQEEEPK</sequence>
<dbReference type="AlphaFoldDB" id="A0A2T3B867"/>
<evidence type="ECO:0000256" key="4">
    <source>
        <dbReference type="ARBA" id="ARBA00022691"/>
    </source>
</evidence>
<dbReference type="GO" id="GO:0008757">
    <property type="term" value="F:S-adenosylmethionine-dependent methyltransferase activity"/>
    <property type="evidence" value="ECO:0007669"/>
    <property type="project" value="TreeGrafter"/>
</dbReference>
<dbReference type="FunFam" id="3.40.50.150:FF:000274">
    <property type="entry name" value="ERF1 methyltransferase catalytic subunit MTQ2"/>
    <property type="match status" value="1"/>
</dbReference>
<dbReference type="RefSeq" id="XP_024723073.1">
    <property type="nucleotide sequence ID" value="XM_024863567.1"/>
</dbReference>
<dbReference type="GO" id="GO:0035657">
    <property type="term" value="C:eRF1 methyltransferase complex"/>
    <property type="evidence" value="ECO:0007669"/>
    <property type="project" value="TreeGrafter"/>
</dbReference>
<gene>
    <name evidence="5" type="ORF">M430DRAFT_16964</name>
</gene>
<evidence type="ECO:0000313" key="6">
    <source>
        <dbReference type="Proteomes" id="UP000241818"/>
    </source>
</evidence>
<accession>A0A2T3B867</accession>
<dbReference type="InterPro" id="IPR052190">
    <property type="entry name" value="Euk-Arch_PrmC-MTase"/>
</dbReference>
<dbReference type="PROSITE" id="PS00092">
    <property type="entry name" value="N6_MTASE"/>
    <property type="match status" value="1"/>
</dbReference>
<dbReference type="OrthoDB" id="406152at2759"/>
<dbReference type="FunCoup" id="A0A2T3B867">
    <property type="interactions" value="335"/>
</dbReference>
<protein>
    <recommendedName>
        <fullName evidence="7">Methyltransferase small domain-containing protein</fullName>
    </recommendedName>
</protein>
<evidence type="ECO:0000256" key="2">
    <source>
        <dbReference type="ARBA" id="ARBA00022603"/>
    </source>
</evidence>
<dbReference type="InterPro" id="IPR029063">
    <property type="entry name" value="SAM-dependent_MTases_sf"/>
</dbReference>
<reference evidence="5 6" key="1">
    <citation type="journal article" date="2018" name="New Phytol.">
        <title>Comparative genomics and transcriptomics depict ericoid mycorrhizal fungi as versatile saprotrophs and plant mutualists.</title>
        <authorList>
            <person name="Martino E."/>
            <person name="Morin E."/>
            <person name="Grelet G.A."/>
            <person name="Kuo A."/>
            <person name="Kohler A."/>
            <person name="Daghino S."/>
            <person name="Barry K.W."/>
            <person name="Cichocki N."/>
            <person name="Clum A."/>
            <person name="Dockter R.B."/>
            <person name="Hainaut M."/>
            <person name="Kuo R.C."/>
            <person name="LaButti K."/>
            <person name="Lindahl B.D."/>
            <person name="Lindquist E.A."/>
            <person name="Lipzen A."/>
            <person name="Khouja H.R."/>
            <person name="Magnuson J."/>
            <person name="Murat C."/>
            <person name="Ohm R.A."/>
            <person name="Singer S.W."/>
            <person name="Spatafora J.W."/>
            <person name="Wang M."/>
            <person name="Veneault-Fourrey C."/>
            <person name="Henrissat B."/>
            <person name="Grigoriev I.V."/>
            <person name="Martin F.M."/>
            <person name="Perotto S."/>
        </authorList>
    </citation>
    <scope>NUCLEOTIDE SEQUENCE [LARGE SCALE GENOMIC DNA]</scope>
    <source>
        <strain evidence="5 6">ATCC 22711</strain>
    </source>
</reference>
<dbReference type="GeneID" id="36571648"/>
<dbReference type="SUPFAM" id="SSF53335">
    <property type="entry name" value="S-adenosyl-L-methionine-dependent methyltransferases"/>
    <property type="match status" value="1"/>
</dbReference>
<organism evidence="5 6">
    <name type="scientific">Amorphotheca resinae ATCC 22711</name>
    <dbReference type="NCBI Taxonomy" id="857342"/>
    <lineage>
        <taxon>Eukaryota</taxon>
        <taxon>Fungi</taxon>
        <taxon>Dikarya</taxon>
        <taxon>Ascomycota</taxon>
        <taxon>Pezizomycotina</taxon>
        <taxon>Leotiomycetes</taxon>
        <taxon>Helotiales</taxon>
        <taxon>Amorphothecaceae</taxon>
        <taxon>Amorphotheca</taxon>
    </lineage>
</organism>
<keyword evidence="4" id="KW-0949">S-adenosyl-L-methionine</keyword>
<dbReference type="GO" id="GO:0003676">
    <property type="term" value="F:nucleic acid binding"/>
    <property type="evidence" value="ECO:0007669"/>
    <property type="project" value="InterPro"/>
</dbReference>
<dbReference type="GO" id="GO:0032259">
    <property type="term" value="P:methylation"/>
    <property type="evidence" value="ECO:0007669"/>
    <property type="project" value="UniProtKB-KW"/>
</dbReference>
<dbReference type="GO" id="GO:0008276">
    <property type="term" value="F:protein methyltransferase activity"/>
    <property type="evidence" value="ECO:0007669"/>
    <property type="project" value="TreeGrafter"/>
</dbReference>
<comment type="similarity">
    <text evidence="1">Belongs to the eukaryotic/archaeal PrmC-related family.</text>
</comment>
<dbReference type="Gene3D" id="3.40.50.150">
    <property type="entry name" value="Vaccinia Virus protein VP39"/>
    <property type="match status" value="1"/>
</dbReference>
<dbReference type="InterPro" id="IPR002052">
    <property type="entry name" value="DNA_methylase_N6_adenine_CS"/>
</dbReference>
<evidence type="ECO:0008006" key="7">
    <source>
        <dbReference type="Google" id="ProtNLM"/>
    </source>
</evidence>
<keyword evidence="3" id="KW-0808">Transferase</keyword>
<evidence type="ECO:0000256" key="1">
    <source>
        <dbReference type="ARBA" id="ARBA00006149"/>
    </source>
</evidence>
<keyword evidence="2" id="KW-0489">Methyltransferase</keyword>
<dbReference type="EMBL" id="KZ679008">
    <property type="protein sequence ID" value="PSS23027.1"/>
    <property type="molecule type" value="Genomic_DNA"/>
</dbReference>
<dbReference type="InParanoid" id="A0A2T3B867"/>
<evidence type="ECO:0000256" key="3">
    <source>
        <dbReference type="ARBA" id="ARBA00022679"/>
    </source>
</evidence>
<evidence type="ECO:0000313" key="5">
    <source>
        <dbReference type="EMBL" id="PSS23027.1"/>
    </source>
</evidence>
<dbReference type="PANTHER" id="PTHR45875">
    <property type="entry name" value="METHYLTRANSFERASE N6AMT1"/>
    <property type="match status" value="1"/>
</dbReference>
<dbReference type="Proteomes" id="UP000241818">
    <property type="component" value="Unassembled WGS sequence"/>
</dbReference>
<proteinExistence type="inferred from homology"/>
<name>A0A2T3B867_AMORE</name>
<dbReference type="PANTHER" id="PTHR45875:SF1">
    <property type="entry name" value="METHYLTRANSFERASE N6AMT1"/>
    <property type="match status" value="1"/>
</dbReference>
<dbReference type="STRING" id="857342.A0A2T3B867"/>
<keyword evidence="6" id="KW-1185">Reference proteome</keyword>